<comment type="function">
    <text evidence="6">Involved in transcription antitermination. Required for transcription of ribosomal RNA (rRNA) genes. Binds specifically to the boxA antiterminator sequence of the ribosomal RNA (rrn) operons.</text>
</comment>
<evidence type="ECO:0000256" key="1">
    <source>
        <dbReference type="ARBA" id="ARBA00005952"/>
    </source>
</evidence>
<proteinExistence type="inferred from homology"/>
<dbReference type="SUPFAM" id="SSF48013">
    <property type="entry name" value="NusB-like"/>
    <property type="match status" value="1"/>
</dbReference>
<protein>
    <recommendedName>
        <fullName evidence="6">Transcription antitermination protein NusB</fullName>
    </recommendedName>
    <alternativeName>
        <fullName evidence="6">Antitermination factor NusB</fullName>
    </alternativeName>
</protein>
<dbReference type="PANTHER" id="PTHR11078:SF3">
    <property type="entry name" value="ANTITERMINATION NUSB DOMAIN-CONTAINING PROTEIN"/>
    <property type="match status" value="1"/>
</dbReference>
<dbReference type="AlphaFoldDB" id="K9W0B7"/>
<dbReference type="Gene3D" id="1.10.940.10">
    <property type="entry name" value="NusB-like"/>
    <property type="match status" value="1"/>
</dbReference>
<dbReference type="InterPro" id="IPR006027">
    <property type="entry name" value="NusB_RsmB_TIM44"/>
</dbReference>
<organism evidence="8 9">
    <name type="scientific">Crinalium epipsammum PCC 9333</name>
    <dbReference type="NCBI Taxonomy" id="1173022"/>
    <lineage>
        <taxon>Bacteria</taxon>
        <taxon>Bacillati</taxon>
        <taxon>Cyanobacteriota</taxon>
        <taxon>Cyanophyceae</taxon>
        <taxon>Gomontiellales</taxon>
        <taxon>Gomontiellaceae</taxon>
        <taxon>Crinalium</taxon>
    </lineage>
</organism>
<dbReference type="InterPro" id="IPR035926">
    <property type="entry name" value="NusB-like_sf"/>
</dbReference>
<dbReference type="Pfam" id="PF01029">
    <property type="entry name" value="NusB"/>
    <property type="match status" value="1"/>
</dbReference>
<feature type="domain" description="NusB/RsmB/TIM44" evidence="7">
    <location>
        <begin position="81"/>
        <end position="200"/>
    </location>
</feature>
<reference evidence="8 9" key="1">
    <citation type="submission" date="2012-06" db="EMBL/GenBank/DDBJ databases">
        <title>Finished chromosome of genome of Crinalium epipsammum PCC 9333.</title>
        <authorList>
            <consortium name="US DOE Joint Genome Institute"/>
            <person name="Gugger M."/>
            <person name="Coursin T."/>
            <person name="Rippka R."/>
            <person name="Tandeau De Marsac N."/>
            <person name="Huntemann M."/>
            <person name="Wei C.-L."/>
            <person name="Han J."/>
            <person name="Detter J.C."/>
            <person name="Han C."/>
            <person name="Tapia R."/>
            <person name="Davenport K."/>
            <person name="Daligault H."/>
            <person name="Erkkila T."/>
            <person name="Gu W."/>
            <person name="Munk A.C.C."/>
            <person name="Teshima H."/>
            <person name="Xu Y."/>
            <person name="Chain P."/>
            <person name="Chen A."/>
            <person name="Krypides N."/>
            <person name="Mavromatis K."/>
            <person name="Markowitz V."/>
            <person name="Szeto E."/>
            <person name="Ivanova N."/>
            <person name="Mikhailova N."/>
            <person name="Ovchinnikova G."/>
            <person name="Pagani I."/>
            <person name="Pati A."/>
            <person name="Goodwin L."/>
            <person name="Peters L."/>
            <person name="Pitluck S."/>
            <person name="Woyke T."/>
            <person name="Kerfeld C."/>
        </authorList>
    </citation>
    <scope>NUCLEOTIDE SEQUENCE [LARGE SCALE GENOMIC DNA]</scope>
    <source>
        <strain evidence="8 9">PCC 9333</strain>
    </source>
</reference>
<evidence type="ECO:0000256" key="3">
    <source>
        <dbReference type="ARBA" id="ARBA00022884"/>
    </source>
</evidence>
<dbReference type="EMBL" id="CP003620">
    <property type="protein sequence ID" value="AFZ12860.1"/>
    <property type="molecule type" value="Genomic_DNA"/>
</dbReference>
<keyword evidence="5 6" id="KW-0804">Transcription</keyword>
<evidence type="ECO:0000256" key="5">
    <source>
        <dbReference type="ARBA" id="ARBA00023163"/>
    </source>
</evidence>
<keyword evidence="2 6" id="KW-0889">Transcription antitermination</keyword>
<keyword evidence="3 6" id="KW-0694">RNA-binding</keyword>
<dbReference type="Proteomes" id="UP000010472">
    <property type="component" value="Chromosome"/>
</dbReference>
<gene>
    <name evidence="6" type="primary">nusB</name>
    <name evidence="8" type="ORF">Cri9333_1981</name>
</gene>
<evidence type="ECO:0000313" key="9">
    <source>
        <dbReference type="Proteomes" id="UP000010472"/>
    </source>
</evidence>
<dbReference type="PANTHER" id="PTHR11078">
    <property type="entry name" value="N UTILIZATION SUBSTANCE PROTEIN B-RELATED"/>
    <property type="match status" value="1"/>
</dbReference>
<name>K9W0B7_9CYAN</name>
<dbReference type="HAMAP" id="MF_00073">
    <property type="entry name" value="NusB"/>
    <property type="match status" value="1"/>
</dbReference>
<evidence type="ECO:0000259" key="7">
    <source>
        <dbReference type="Pfam" id="PF01029"/>
    </source>
</evidence>
<dbReference type="STRING" id="1173022.Cri9333_1981"/>
<dbReference type="NCBIfam" id="TIGR01951">
    <property type="entry name" value="nusB"/>
    <property type="match status" value="1"/>
</dbReference>
<dbReference type="eggNOG" id="COG0781">
    <property type="taxonomic scope" value="Bacteria"/>
</dbReference>
<evidence type="ECO:0000256" key="4">
    <source>
        <dbReference type="ARBA" id="ARBA00023015"/>
    </source>
</evidence>
<dbReference type="InterPro" id="IPR011605">
    <property type="entry name" value="NusB_fam"/>
</dbReference>
<comment type="similarity">
    <text evidence="1 6">Belongs to the NusB family.</text>
</comment>
<keyword evidence="9" id="KW-1185">Reference proteome</keyword>
<dbReference type="PATRIC" id="fig|1173022.3.peg.2138"/>
<dbReference type="GO" id="GO:0005829">
    <property type="term" value="C:cytosol"/>
    <property type="evidence" value="ECO:0007669"/>
    <property type="project" value="TreeGrafter"/>
</dbReference>
<keyword evidence="4 6" id="KW-0805">Transcription regulation</keyword>
<evidence type="ECO:0000313" key="8">
    <source>
        <dbReference type="EMBL" id="AFZ12860.1"/>
    </source>
</evidence>
<dbReference type="GO" id="GO:0006353">
    <property type="term" value="P:DNA-templated transcription termination"/>
    <property type="evidence" value="ECO:0007669"/>
    <property type="project" value="UniProtKB-UniRule"/>
</dbReference>
<evidence type="ECO:0000256" key="6">
    <source>
        <dbReference type="HAMAP-Rule" id="MF_00073"/>
    </source>
</evidence>
<dbReference type="GO" id="GO:0031564">
    <property type="term" value="P:transcription antitermination"/>
    <property type="evidence" value="ECO:0007669"/>
    <property type="project" value="UniProtKB-KW"/>
</dbReference>
<dbReference type="HOGENOM" id="CLU_087843_0_0_3"/>
<accession>K9W0B7</accession>
<dbReference type="GO" id="GO:0003723">
    <property type="term" value="F:RNA binding"/>
    <property type="evidence" value="ECO:0007669"/>
    <property type="project" value="UniProtKB-UniRule"/>
</dbReference>
<evidence type="ECO:0000256" key="2">
    <source>
        <dbReference type="ARBA" id="ARBA00022814"/>
    </source>
</evidence>
<sequence length="209" mass="23509">MMQPRRIARDLAVLSLSQLPNSPEKLSTQQLSNVMLSAIRTLTSEAQEALEAASAELQRSSDRLLSSQTRAADIQSARTMVNDAVELTQAAINRLGNALELPEFIQLANQHDVRAYSLELLTTVSRRRTEIDELLSSTLKEWQLSRVPRIDRDILRIAVAEIWFLGVPDKVAINEAVDLAKRYSDEDGRRFINGVLRRASEEIKQQSIT</sequence>
<dbReference type="KEGG" id="cep:Cri9333_1981"/>